<dbReference type="SUPFAM" id="SSF52540">
    <property type="entry name" value="P-loop containing nucleoside triphosphate hydrolases"/>
    <property type="match status" value="1"/>
</dbReference>
<evidence type="ECO:0008006" key="3">
    <source>
        <dbReference type="Google" id="ProtNLM"/>
    </source>
</evidence>
<organism evidence="2">
    <name type="scientific">viral metagenome</name>
    <dbReference type="NCBI Taxonomy" id="1070528"/>
    <lineage>
        <taxon>unclassified sequences</taxon>
        <taxon>metagenomes</taxon>
        <taxon>organismal metagenomes</taxon>
    </lineage>
</organism>
<proteinExistence type="inferred from homology"/>
<dbReference type="PANTHER" id="PTHR47979">
    <property type="entry name" value="DRAB11-RELATED"/>
    <property type="match status" value="1"/>
</dbReference>
<dbReference type="GO" id="GO:0005525">
    <property type="term" value="F:GTP binding"/>
    <property type="evidence" value="ECO:0007669"/>
    <property type="project" value="InterPro"/>
</dbReference>
<evidence type="ECO:0000256" key="1">
    <source>
        <dbReference type="ARBA" id="ARBA00006270"/>
    </source>
</evidence>
<dbReference type="CDD" id="cd00154">
    <property type="entry name" value="Rab"/>
    <property type="match status" value="1"/>
</dbReference>
<dbReference type="PROSITE" id="PS51419">
    <property type="entry name" value="RAB"/>
    <property type="match status" value="1"/>
</dbReference>
<dbReference type="NCBIfam" id="TIGR00231">
    <property type="entry name" value="small_GTP"/>
    <property type="match status" value="1"/>
</dbReference>
<dbReference type="Pfam" id="PF00071">
    <property type="entry name" value="Ras"/>
    <property type="match status" value="1"/>
</dbReference>
<name>A0A6C0IRM0_9ZZZZ</name>
<comment type="similarity">
    <text evidence="1">Belongs to the small GTPase superfamily. Rab family.</text>
</comment>
<dbReference type="EMBL" id="MN740235">
    <property type="protein sequence ID" value="QHT95155.1"/>
    <property type="molecule type" value="Genomic_DNA"/>
</dbReference>
<dbReference type="SMART" id="SM00175">
    <property type="entry name" value="RAB"/>
    <property type="match status" value="1"/>
</dbReference>
<evidence type="ECO:0000313" key="2">
    <source>
        <dbReference type="EMBL" id="QHT95155.1"/>
    </source>
</evidence>
<dbReference type="SMART" id="SM00173">
    <property type="entry name" value="RAS"/>
    <property type="match status" value="1"/>
</dbReference>
<dbReference type="InterPro" id="IPR005225">
    <property type="entry name" value="Small_GTP-bd"/>
</dbReference>
<dbReference type="SMART" id="SM00176">
    <property type="entry name" value="RAN"/>
    <property type="match status" value="1"/>
</dbReference>
<dbReference type="InterPro" id="IPR001806">
    <property type="entry name" value="Small_GTPase"/>
</dbReference>
<dbReference type="AlphaFoldDB" id="A0A6C0IRM0"/>
<protein>
    <recommendedName>
        <fullName evidence="3">GTP-binding protein</fullName>
    </recommendedName>
</protein>
<dbReference type="GO" id="GO:0003924">
    <property type="term" value="F:GTPase activity"/>
    <property type="evidence" value="ECO:0007669"/>
    <property type="project" value="InterPro"/>
</dbReference>
<reference evidence="2" key="1">
    <citation type="journal article" date="2020" name="Nature">
        <title>Giant virus diversity and host interactions through global metagenomics.</title>
        <authorList>
            <person name="Schulz F."/>
            <person name="Roux S."/>
            <person name="Paez-Espino D."/>
            <person name="Jungbluth S."/>
            <person name="Walsh D.A."/>
            <person name="Denef V.J."/>
            <person name="McMahon K.D."/>
            <person name="Konstantinidis K.T."/>
            <person name="Eloe-Fadrosh E.A."/>
            <person name="Kyrpides N.C."/>
            <person name="Woyke T."/>
        </authorList>
    </citation>
    <scope>NUCLEOTIDE SEQUENCE</scope>
    <source>
        <strain evidence="2">GVMAG-M-3300024261-37</strain>
    </source>
</reference>
<dbReference type="InterPro" id="IPR050209">
    <property type="entry name" value="Rab_GTPases_membrane_traffic"/>
</dbReference>
<dbReference type="FunFam" id="3.40.50.300:FF:001447">
    <property type="entry name" value="Ras-related protein Rab-1B"/>
    <property type="match status" value="1"/>
</dbReference>
<dbReference type="InterPro" id="IPR027417">
    <property type="entry name" value="P-loop_NTPase"/>
</dbReference>
<dbReference type="PRINTS" id="PR00449">
    <property type="entry name" value="RASTRNSFRMNG"/>
</dbReference>
<dbReference type="Gene3D" id="3.40.50.300">
    <property type="entry name" value="P-loop containing nucleotide triphosphate hydrolases"/>
    <property type="match status" value="1"/>
</dbReference>
<accession>A0A6C0IRM0</accession>
<sequence length="206" mass="24035">MSYNYLLKLIVTGEQNSGKTSLVHRISDNEFRQYMDATIGVEFVAIQREIKDKVIKYHFWDTAGQENFAPIIKNYYKGVASGFLVIDATDTEWKNHMEKWLKRYNAHKFEESLPLIAILNKIDLERKVSFEEFKLFADENGMKSYEISVKTGANTKYLLDKMTEYILEHIEKGSKLPGVKKGIDIRQIEEKFQPEQGLYDKCCIVQ</sequence>